<dbReference type="EMBL" id="LTAO01000017">
    <property type="protein sequence ID" value="KYG30585.1"/>
    <property type="molecule type" value="Genomic_DNA"/>
</dbReference>
<dbReference type="STRING" id="519424.AZF04_19250"/>
<sequence>MKKWFVWIPALLWMGLIFFLSHQPGNDSGALSGGITKTIIDAIQYIVPKVEVPLETLHFIIRKGAHFFSYFVLAILYFFALNKMKKLSYNGLVAFLMATIYAITDEFHQYFIPGRVAAVTDVMIDSLGALCGIISYMLALKVVKYFIKR</sequence>
<feature type="transmembrane region" description="Helical" evidence="1">
    <location>
        <begin position="87"/>
        <end position="104"/>
    </location>
</feature>
<dbReference type="InterPro" id="IPR016747">
    <property type="entry name" value="Phosphotransbutyrylase"/>
</dbReference>
<dbReference type="Proteomes" id="UP000075806">
    <property type="component" value="Unassembled WGS sequence"/>
</dbReference>
<feature type="transmembrane region" description="Helical" evidence="1">
    <location>
        <begin position="56"/>
        <end position="80"/>
    </location>
</feature>
<feature type="domain" description="VanZ-like" evidence="2">
    <location>
        <begin position="7"/>
        <end position="138"/>
    </location>
</feature>
<dbReference type="PIRSF" id="PIRSF019083">
    <property type="entry name" value="UCP019083_VanZ"/>
    <property type="match status" value="1"/>
</dbReference>
<name>A0A162DQQ3_9BACI</name>
<dbReference type="InterPro" id="IPR006976">
    <property type="entry name" value="VanZ-like"/>
</dbReference>
<organism evidence="3 4">
    <name type="scientific">Alkalihalobacillus trypoxylicola</name>
    <dbReference type="NCBI Taxonomy" id="519424"/>
    <lineage>
        <taxon>Bacteria</taxon>
        <taxon>Bacillati</taxon>
        <taxon>Bacillota</taxon>
        <taxon>Bacilli</taxon>
        <taxon>Bacillales</taxon>
        <taxon>Bacillaceae</taxon>
        <taxon>Alkalihalobacillus</taxon>
    </lineage>
</organism>
<dbReference type="RefSeq" id="WP_061948899.1">
    <property type="nucleotide sequence ID" value="NZ_LTAO01000017.1"/>
</dbReference>
<accession>A0A162DQQ3</accession>
<dbReference type="Pfam" id="PF04892">
    <property type="entry name" value="VanZ"/>
    <property type="match status" value="1"/>
</dbReference>
<proteinExistence type="predicted"/>
<dbReference type="AlphaFoldDB" id="A0A162DQQ3"/>
<keyword evidence="4" id="KW-1185">Reference proteome</keyword>
<evidence type="ECO:0000313" key="3">
    <source>
        <dbReference type="EMBL" id="KYG30585.1"/>
    </source>
</evidence>
<dbReference type="NCBIfam" id="NF037970">
    <property type="entry name" value="vanZ_1"/>
    <property type="match status" value="1"/>
</dbReference>
<protein>
    <recommendedName>
        <fullName evidence="2">VanZ-like domain-containing protein</fullName>
    </recommendedName>
</protein>
<feature type="transmembrane region" description="Helical" evidence="1">
    <location>
        <begin position="116"/>
        <end position="139"/>
    </location>
</feature>
<keyword evidence="1" id="KW-0812">Transmembrane</keyword>
<evidence type="ECO:0000256" key="1">
    <source>
        <dbReference type="SAM" id="Phobius"/>
    </source>
</evidence>
<evidence type="ECO:0000313" key="4">
    <source>
        <dbReference type="Proteomes" id="UP000075806"/>
    </source>
</evidence>
<evidence type="ECO:0000259" key="2">
    <source>
        <dbReference type="Pfam" id="PF04892"/>
    </source>
</evidence>
<reference evidence="3" key="1">
    <citation type="submission" date="2016-02" db="EMBL/GenBank/DDBJ databases">
        <title>Genome sequence of Bacillus trypoxylicola KCTC 13244(T).</title>
        <authorList>
            <person name="Jeong H."/>
            <person name="Park S.-H."/>
            <person name="Choi S.-K."/>
        </authorList>
    </citation>
    <scope>NUCLEOTIDE SEQUENCE [LARGE SCALE GENOMIC DNA]</scope>
    <source>
        <strain evidence="3">KCTC 13244</strain>
    </source>
</reference>
<keyword evidence="1" id="KW-1133">Transmembrane helix</keyword>
<comment type="caution">
    <text evidence="3">The sequence shown here is derived from an EMBL/GenBank/DDBJ whole genome shotgun (WGS) entry which is preliminary data.</text>
</comment>
<dbReference type="OrthoDB" id="291892at2"/>
<gene>
    <name evidence="3" type="ORF">AZF04_19250</name>
</gene>
<keyword evidence="1" id="KW-0472">Membrane</keyword>